<gene>
    <name evidence="2" type="ORF">TNIN_141121</name>
</gene>
<dbReference type="AlphaFoldDB" id="A0A8X7C851"/>
<evidence type="ECO:0000256" key="1">
    <source>
        <dbReference type="SAM" id="Phobius"/>
    </source>
</evidence>
<proteinExistence type="predicted"/>
<protein>
    <submittedName>
        <fullName evidence="2">Uncharacterized protein</fullName>
    </submittedName>
</protein>
<evidence type="ECO:0000313" key="2">
    <source>
        <dbReference type="EMBL" id="GFY61276.1"/>
    </source>
</evidence>
<keyword evidence="1" id="KW-0812">Transmembrane</keyword>
<keyword evidence="1" id="KW-1133">Transmembrane helix</keyword>
<accession>A0A8X7C851</accession>
<evidence type="ECO:0000313" key="3">
    <source>
        <dbReference type="Proteomes" id="UP000886998"/>
    </source>
</evidence>
<keyword evidence="3" id="KW-1185">Reference proteome</keyword>
<sequence>MSTATTAHRPSCDPVTTFLVIAFIALILALAKLIFGLIRLQSQSSNLTTSSLPTMLQSLLEVDQAFKNLEGKKFKKILIPKKNFPNIPPLLQQETWNKFGQK</sequence>
<name>A0A8X7C851_9ARAC</name>
<keyword evidence="1" id="KW-0472">Membrane</keyword>
<reference evidence="2" key="1">
    <citation type="submission" date="2020-08" db="EMBL/GenBank/DDBJ databases">
        <title>Multicomponent nature underlies the extraordinary mechanical properties of spider dragline silk.</title>
        <authorList>
            <person name="Kono N."/>
            <person name="Nakamura H."/>
            <person name="Mori M."/>
            <person name="Yoshida Y."/>
            <person name="Ohtoshi R."/>
            <person name="Malay A.D."/>
            <person name="Moran D.A.P."/>
            <person name="Tomita M."/>
            <person name="Numata K."/>
            <person name="Arakawa K."/>
        </authorList>
    </citation>
    <scope>NUCLEOTIDE SEQUENCE</scope>
</reference>
<organism evidence="2 3">
    <name type="scientific">Trichonephila inaurata madagascariensis</name>
    <dbReference type="NCBI Taxonomy" id="2747483"/>
    <lineage>
        <taxon>Eukaryota</taxon>
        <taxon>Metazoa</taxon>
        <taxon>Ecdysozoa</taxon>
        <taxon>Arthropoda</taxon>
        <taxon>Chelicerata</taxon>
        <taxon>Arachnida</taxon>
        <taxon>Araneae</taxon>
        <taxon>Araneomorphae</taxon>
        <taxon>Entelegynae</taxon>
        <taxon>Araneoidea</taxon>
        <taxon>Nephilidae</taxon>
        <taxon>Trichonephila</taxon>
        <taxon>Trichonephila inaurata</taxon>
    </lineage>
</organism>
<comment type="caution">
    <text evidence="2">The sequence shown here is derived from an EMBL/GenBank/DDBJ whole genome shotgun (WGS) entry which is preliminary data.</text>
</comment>
<feature type="transmembrane region" description="Helical" evidence="1">
    <location>
        <begin position="15"/>
        <end position="35"/>
    </location>
</feature>
<dbReference type="Proteomes" id="UP000886998">
    <property type="component" value="Unassembled WGS sequence"/>
</dbReference>
<dbReference type="EMBL" id="BMAV01013531">
    <property type="protein sequence ID" value="GFY61276.1"/>
    <property type="molecule type" value="Genomic_DNA"/>
</dbReference>